<organism evidence="2 3">
    <name type="scientific">Cutibacterium avidum</name>
    <dbReference type="NCBI Taxonomy" id="33010"/>
    <lineage>
        <taxon>Bacteria</taxon>
        <taxon>Bacillati</taxon>
        <taxon>Actinomycetota</taxon>
        <taxon>Actinomycetes</taxon>
        <taxon>Propionibacteriales</taxon>
        <taxon>Propionibacteriaceae</taxon>
        <taxon>Cutibacterium</taxon>
    </lineage>
</organism>
<feature type="region of interest" description="Disordered" evidence="1">
    <location>
        <begin position="1"/>
        <end position="34"/>
    </location>
</feature>
<dbReference type="RefSeq" id="WP_231097213.1">
    <property type="nucleotide sequence ID" value="NZ_AP024309.1"/>
</dbReference>
<evidence type="ECO:0000256" key="1">
    <source>
        <dbReference type="SAM" id="MobiDB-lite"/>
    </source>
</evidence>
<evidence type="ECO:0008006" key="4">
    <source>
        <dbReference type="Google" id="ProtNLM"/>
    </source>
</evidence>
<gene>
    <name evidence="2" type="ORF">V7F78_01090</name>
</gene>
<evidence type="ECO:0000313" key="3">
    <source>
        <dbReference type="Proteomes" id="UP001309299"/>
    </source>
</evidence>
<protein>
    <recommendedName>
        <fullName evidence="4">ATP/GTP-binding protein</fullName>
    </recommendedName>
</protein>
<dbReference type="GeneID" id="41484056"/>
<comment type="caution">
    <text evidence="2">The sequence shown here is derived from an EMBL/GenBank/DDBJ whole genome shotgun (WGS) entry which is preliminary data.</text>
</comment>
<proteinExistence type="predicted"/>
<name>A0AB35XIG0_9ACTN</name>
<evidence type="ECO:0000313" key="2">
    <source>
        <dbReference type="EMBL" id="MEH1545638.1"/>
    </source>
</evidence>
<feature type="compositionally biased region" description="Basic residues" evidence="1">
    <location>
        <begin position="1"/>
        <end position="18"/>
    </location>
</feature>
<sequence length="96" mass="11160">MGRMGRHHGSRKWQRRARPLSATSHPHSEYKRDGQHVVRMVPADRALKVYTCPGCLHPIQPGTPHVVAWPHEPSMFSTSPVEERRHWHTGCWRSRP</sequence>
<reference evidence="2" key="1">
    <citation type="submission" date="2024-02" db="EMBL/GenBank/DDBJ databases">
        <title>Bacterial skin colonization with Propionibacterium avidum as a risk factor for Periprosthetic Joint Infections - a single-center prospective study.</title>
        <authorList>
            <person name="Achermann Y."/>
        </authorList>
    </citation>
    <scope>NUCLEOTIDE SEQUENCE</scope>
    <source>
        <strain evidence="2">PAVI-2017310195</strain>
    </source>
</reference>
<dbReference type="AlphaFoldDB" id="A0AB35XIG0"/>
<dbReference type="Proteomes" id="UP001309299">
    <property type="component" value="Unassembled WGS sequence"/>
</dbReference>
<accession>A0AB35XIG0</accession>
<dbReference type="EMBL" id="JBAKUA010000001">
    <property type="protein sequence ID" value="MEH1545638.1"/>
    <property type="molecule type" value="Genomic_DNA"/>
</dbReference>